<accession>A0AAP2UKS6</accession>
<dbReference type="Gene3D" id="2.30.30.240">
    <property type="entry name" value="PRC-barrel domain"/>
    <property type="match status" value="1"/>
</dbReference>
<dbReference type="Pfam" id="PF05239">
    <property type="entry name" value="PRC"/>
    <property type="match status" value="1"/>
</dbReference>
<dbReference type="SUPFAM" id="SSF50346">
    <property type="entry name" value="PRC-barrel domain"/>
    <property type="match status" value="1"/>
</dbReference>
<evidence type="ECO:0000259" key="1">
    <source>
        <dbReference type="Pfam" id="PF05239"/>
    </source>
</evidence>
<feature type="domain" description="PRC-barrel" evidence="1">
    <location>
        <begin position="1"/>
        <end position="82"/>
    </location>
</feature>
<reference evidence="2" key="1">
    <citation type="journal article" date="2022" name="Clin. Infect. Dis.">
        <title>Association between Clostridium innocuum and antibiotic-associated diarrhea in adults and children: A cross-sectional study and comparative genomics analysis.</title>
        <authorList>
            <person name="Cherny K.E."/>
            <person name="Muscat E.B."/>
            <person name="Balaji A."/>
            <person name="Mukherjee J."/>
            <person name="Ozer E.A."/>
            <person name="Angarone M.P."/>
            <person name="Hauser A.R."/>
            <person name="Sichel J.S."/>
            <person name="Amponsah E."/>
            <person name="Kociolek L.K."/>
        </authorList>
    </citation>
    <scope>NUCLEOTIDE SEQUENCE</scope>
    <source>
        <strain evidence="2">NU1-AC-029v</strain>
    </source>
</reference>
<dbReference type="InterPro" id="IPR027275">
    <property type="entry name" value="PRC-brl_dom"/>
</dbReference>
<comment type="caution">
    <text evidence="2">The sequence shown here is derived from an EMBL/GenBank/DDBJ whole genome shotgun (WGS) entry which is preliminary data.</text>
</comment>
<dbReference type="GeneID" id="61925692"/>
<evidence type="ECO:0000313" key="3">
    <source>
        <dbReference type="Proteomes" id="UP001203972"/>
    </source>
</evidence>
<sequence>MIELKYTDICGRQVINVMDGSMIGLVNDVEFDPCTYVIHSIFVHPTQSFVKKLFPWFFPCDEIEIPTQEIENIAGDVILVKFRC</sequence>
<evidence type="ECO:0000313" key="2">
    <source>
        <dbReference type="EMBL" id="MCR0232086.1"/>
    </source>
</evidence>
<dbReference type="EMBL" id="JAKTMA010000006">
    <property type="protein sequence ID" value="MCR0232086.1"/>
    <property type="molecule type" value="Genomic_DNA"/>
</dbReference>
<proteinExistence type="predicted"/>
<dbReference type="AlphaFoldDB" id="A0AAP2UKS6"/>
<dbReference type="InterPro" id="IPR011033">
    <property type="entry name" value="PRC_barrel-like_sf"/>
</dbReference>
<organism evidence="2 3">
    <name type="scientific">Clostridium innocuum</name>
    <dbReference type="NCBI Taxonomy" id="1522"/>
    <lineage>
        <taxon>Bacteria</taxon>
        <taxon>Bacillati</taxon>
        <taxon>Bacillota</taxon>
        <taxon>Clostridia</taxon>
        <taxon>Eubacteriales</taxon>
        <taxon>Clostridiaceae</taxon>
        <taxon>Clostridium</taxon>
    </lineage>
</organism>
<protein>
    <submittedName>
        <fullName evidence="2">PRC-barrel domain-containing protein</fullName>
    </submittedName>
</protein>
<dbReference type="RefSeq" id="WP_224720950.1">
    <property type="nucleotide sequence ID" value="NZ_AP025565.1"/>
</dbReference>
<gene>
    <name evidence="2" type="ORF">MKC95_04795</name>
</gene>
<name>A0AAP2UKS6_CLOIN</name>
<dbReference type="Proteomes" id="UP001203972">
    <property type="component" value="Unassembled WGS sequence"/>
</dbReference>